<name>A0ABP6MCC4_9ACTN</name>
<evidence type="ECO:0000313" key="3">
    <source>
        <dbReference type="Proteomes" id="UP001501637"/>
    </source>
</evidence>
<dbReference type="EMBL" id="BAAAUG010000016">
    <property type="protein sequence ID" value="GAA3085845.1"/>
    <property type="molecule type" value="Genomic_DNA"/>
</dbReference>
<dbReference type="InterPro" id="IPR037523">
    <property type="entry name" value="VOC_core"/>
</dbReference>
<dbReference type="InterPro" id="IPR052164">
    <property type="entry name" value="Anthracycline_SecMetBiosynth"/>
</dbReference>
<feature type="domain" description="VOC" evidence="1">
    <location>
        <begin position="4"/>
        <end position="116"/>
    </location>
</feature>
<dbReference type="RefSeq" id="WP_344518832.1">
    <property type="nucleotide sequence ID" value="NZ_BAAAUG010000016.1"/>
</dbReference>
<protein>
    <submittedName>
        <fullName evidence="2">VOC family protein</fullName>
    </submittedName>
</protein>
<dbReference type="Proteomes" id="UP001501637">
    <property type="component" value="Unassembled WGS sequence"/>
</dbReference>
<comment type="caution">
    <text evidence="2">The sequence shown here is derived from an EMBL/GenBank/DDBJ whole genome shotgun (WGS) entry which is preliminary data.</text>
</comment>
<keyword evidence="3" id="KW-1185">Reference proteome</keyword>
<reference evidence="3" key="1">
    <citation type="journal article" date="2019" name="Int. J. Syst. Evol. Microbiol.">
        <title>The Global Catalogue of Microorganisms (GCM) 10K type strain sequencing project: providing services to taxonomists for standard genome sequencing and annotation.</title>
        <authorList>
            <consortium name="The Broad Institute Genomics Platform"/>
            <consortium name="The Broad Institute Genome Sequencing Center for Infectious Disease"/>
            <person name="Wu L."/>
            <person name="Ma J."/>
        </authorList>
    </citation>
    <scope>NUCLEOTIDE SEQUENCE [LARGE SCALE GENOMIC DNA]</scope>
    <source>
        <strain evidence="3">JCM 9092</strain>
    </source>
</reference>
<accession>A0ABP6MCC4</accession>
<sequence length="120" mass="12604">MTGEPSFFEIGVEDPERGRAFYGELLGWSFEPGPSGQGYVIGTPGVSGGMHGGDAGAAPYLFFQVDDMDTALANVIKLGGTVEAPIGGESEESDAAFGRFRLCKDDQGSTFGLHQPPKSR</sequence>
<dbReference type="InterPro" id="IPR053863">
    <property type="entry name" value="Glyoxy/Ble-like_N"/>
</dbReference>
<dbReference type="PANTHER" id="PTHR33993:SF14">
    <property type="entry name" value="GB|AAF24581.1"/>
    <property type="match status" value="1"/>
</dbReference>
<gene>
    <name evidence="2" type="ORF">GCM10010449_06870</name>
</gene>
<evidence type="ECO:0000313" key="2">
    <source>
        <dbReference type="EMBL" id="GAA3085845.1"/>
    </source>
</evidence>
<dbReference type="InterPro" id="IPR029068">
    <property type="entry name" value="Glyas_Bleomycin-R_OHBP_Dase"/>
</dbReference>
<evidence type="ECO:0000259" key="1">
    <source>
        <dbReference type="PROSITE" id="PS51819"/>
    </source>
</evidence>
<dbReference type="SUPFAM" id="SSF54593">
    <property type="entry name" value="Glyoxalase/Bleomycin resistance protein/Dihydroxybiphenyl dioxygenase"/>
    <property type="match status" value="1"/>
</dbReference>
<proteinExistence type="predicted"/>
<dbReference type="Pfam" id="PF22677">
    <property type="entry name" value="Ble-like_N"/>
    <property type="match status" value="1"/>
</dbReference>
<dbReference type="PROSITE" id="PS51819">
    <property type="entry name" value="VOC"/>
    <property type="match status" value="1"/>
</dbReference>
<organism evidence="2 3">
    <name type="scientific">Streptomyces rectiviolaceus</name>
    <dbReference type="NCBI Taxonomy" id="332591"/>
    <lineage>
        <taxon>Bacteria</taxon>
        <taxon>Bacillati</taxon>
        <taxon>Actinomycetota</taxon>
        <taxon>Actinomycetes</taxon>
        <taxon>Kitasatosporales</taxon>
        <taxon>Streptomycetaceae</taxon>
        <taxon>Streptomyces</taxon>
    </lineage>
</organism>
<dbReference type="Gene3D" id="3.10.180.10">
    <property type="entry name" value="2,3-Dihydroxybiphenyl 1,2-Dioxygenase, domain 1"/>
    <property type="match status" value="1"/>
</dbReference>
<dbReference type="PANTHER" id="PTHR33993">
    <property type="entry name" value="GLYOXALASE-RELATED"/>
    <property type="match status" value="1"/>
</dbReference>